<keyword evidence="8" id="KW-0238">DNA-binding</keyword>
<comment type="function">
    <text evidence="1">May be involved in transcriptional regulation.</text>
</comment>
<feature type="domain" description="C2H2-type" evidence="12">
    <location>
        <begin position="242"/>
        <end position="265"/>
    </location>
</feature>
<keyword evidence="6" id="KW-0862">Zinc</keyword>
<keyword evidence="3" id="KW-0479">Metal-binding</keyword>
<reference evidence="13" key="1">
    <citation type="submission" date="2025-08" db="UniProtKB">
        <authorList>
            <consortium name="Ensembl"/>
        </authorList>
    </citation>
    <scope>IDENTIFICATION</scope>
</reference>
<dbReference type="FunFam" id="3.30.160.60:FF:000295">
    <property type="entry name" value="zinc finger protein 19"/>
    <property type="match status" value="1"/>
</dbReference>
<dbReference type="Ensembl" id="ENSOMET00000009537.1">
    <property type="protein sequence ID" value="ENSOMEP00000004216.1"/>
    <property type="gene ID" value="ENSOMEG00000005154.1"/>
</dbReference>
<keyword evidence="10" id="KW-0539">Nucleus</keyword>
<evidence type="ECO:0000256" key="6">
    <source>
        <dbReference type="ARBA" id="ARBA00022833"/>
    </source>
</evidence>
<dbReference type="GO" id="GO:0005634">
    <property type="term" value="C:nucleus"/>
    <property type="evidence" value="ECO:0007669"/>
    <property type="project" value="UniProtKB-SubCell"/>
</dbReference>
<dbReference type="AlphaFoldDB" id="A0A3B3BF40"/>
<evidence type="ECO:0000256" key="11">
    <source>
        <dbReference type="PROSITE-ProRule" id="PRU00042"/>
    </source>
</evidence>
<comment type="subcellular location">
    <subcellularLocation>
        <location evidence="2">Nucleus</location>
    </subcellularLocation>
</comment>
<dbReference type="PANTHER" id="PTHR23235:SF142">
    <property type="entry name" value="ZINC FINGER PROTEIN 384"/>
    <property type="match status" value="1"/>
</dbReference>
<evidence type="ECO:0000313" key="14">
    <source>
        <dbReference type="Proteomes" id="UP000261560"/>
    </source>
</evidence>
<protein>
    <recommendedName>
        <fullName evidence="12">C2H2-type domain-containing protein</fullName>
    </recommendedName>
</protein>
<evidence type="ECO:0000256" key="10">
    <source>
        <dbReference type="ARBA" id="ARBA00023242"/>
    </source>
</evidence>
<dbReference type="PROSITE" id="PS00028">
    <property type="entry name" value="ZINC_FINGER_C2H2_1"/>
    <property type="match status" value="4"/>
</dbReference>
<dbReference type="STRING" id="30732.ENSOMEP00000004216"/>
<feature type="domain" description="C2H2-type" evidence="12">
    <location>
        <begin position="214"/>
        <end position="241"/>
    </location>
</feature>
<dbReference type="InterPro" id="IPR013087">
    <property type="entry name" value="Znf_C2H2_type"/>
</dbReference>
<name>A0A3B3BF40_ORYME</name>
<evidence type="ECO:0000256" key="8">
    <source>
        <dbReference type="ARBA" id="ARBA00023125"/>
    </source>
</evidence>
<dbReference type="InterPro" id="IPR036236">
    <property type="entry name" value="Znf_C2H2_sf"/>
</dbReference>
<dbReference type="GO" id="GO:0000978">
    <property type="term" value="F:RNA polymerase II cis-regulatory region sequence-specific DNA binding"/>
    <property type="evidence" value="ECO:0007669"/>
    <property type="project" value="TreeGrafter"/>
</dbReference>
<dbReference type="PROSITE" id="PS50157">
    <property type="entry name" value="ZINC_FINGER_C2H2_2"/>
    <property type="match status" value="4"/>
</dbReference>
<dbReference type="OMA" id="TILRYEQ"/>
<dbReference type="GO" id="GO:0008270">
    <property type="term" value="F:zinc ion binding"/>
    <property type="evidence" value="ECO:0007669"/>
    <property type="project" value="UniProtKB-KW"/>
</dbReference>
<dbReference type="FunFam" id="3.30.160.60:FF:000097">
    <property type="entry name" value="Zinc finger protein"/>
    <property type="match status" value="1"/>
</dbReference>
<accession>A0A3B3BF40</accession>
<dbReference type="SUPFAM" id="SSF57667">
    <property type="entry name" value="beta-beta-alpha zinc fingers"/>
    <property type="match status" value="2"/>
</dbReference>
<feature type="domain" description="C2H2-type" evidence="12">
    <location>
        <begin position="186"/>
        <end position="213"/>
    </location>
</feature>
<keyword evidence="4" id="KW-0677">Repeat</keyword>
<reference evidence="13" key="2">
    <citation type="submission" date="2025-09" db="UniProtKB">
        <authorList>
            <consortium name="Ensembl"/>
        </authorList>
    </citation>
    <scope>IDENTIFICATION</scope>
</reference>
<evidence type="ECO:0000256" key="7">
    <source>
        <dbReference type="ARBA" id="ARBA00023015"/>
    </source>
</evidence>
<evidence type="ECO:0000259" key="12">
    <source>
        <dbReference type="PROSITE" id="PS50157"/>
    </source>
</evidence>
<keyword evidence="5 11" id="KW-0863">Zinc-finger</keyword>
<proteinExistence type="predicted"/>
<evidence type="ECO:0000256" key="3">
    <source>
        <dbReference type="ARBA" id="ARBA00022723"/>
    </source>
</evidence>
<dbReference type="Pfam" id="PF00096">
    <property type="entry name" value="zf-C2H2"/>
    <property type="match status" value="4"/>
</dbReference>
<dbReference type="Proteomes" id="UP000261560">
    <property type="component" value="Unplaced"/>
</dbReference>
<evidence type="ECO:0000256" key="1">
    <source>
        <dbReference type="ARBA" id="ARBA00003767"/>
    </source>
</evidence>
<evidence type="ECO:0000313" key="13">
    <source>
        <dbReference type="Ensembl" id="ENSOMEP00000004216.1"/>
    </source>
</evidence>
<organism evidence="13 14">
    <name type="scientific">Oryzias melastigma</name>
    <name type="common">Marine medaka</name>
    <dbReference type="NCBI Taxonomy" id="30732"/>
    <lineage>
        <taxon>Eukaryota</taxon>
        <taxon>Metazoa</taxon>
        <taxon>Chordata</taxon>
        <taxon>Craniata</taxon>
        <taxon>Vertebrata</taxon>
        <taxon>Euteleostomi</taxon>
        <taxon>Actinopterygii</taxon>
        <taxon>Neopterygii</taxon>
        <taxon>Teleostei</taxon>
        <taxon>Neoteleostei</taxon>
        <taxon>Acanthomorphata</taxon>
        <taxon>Ovalentaria</taxon>
        <taxon>Atherinomorphae</taxon>
        <taxon>Beloniformes</taxon>
        <taxon>Adrianichthyidae</taxon>
        <taxon>Oryziinae</taxon>
        <taxon>Oryzias</taxon>
    </lineage>
</organism>
<keyword evidence="9" id="KW-0804">Transcription</keyword>
<evidence type="ECO:0000256" key="4">
    <source>
        <dbReference type="ARBA" id="ARBA00022737"/>
    </source>
</evidence>
<evidence type="ECO:0000256" key="5">
    <source>
        <dbReference type="ARBA" id="ARBA00022771"/>
    </source>
</evidence>
<dbReference type="GO" id="GO:0000981">
    <property type="term" value="F:DNA-binding transcription factor activity, RNA polymerase II-specific"/>
    <property type="evidence" value="ECO:0007669"/>
    <property type="project" value="TreeGrafter"/>
</dbReference>
<keyword evidence="14" id="KW-1185">Reference proteome</keyword>
<dbReference type="PANTHER" id="PTHR23235">
    <property type="entry name" value="KRUEPPEL-LIKE TRANSCRIPTION FACTOR"/>
    <property type="match status" value="1"/>
</dbReference>
<dbReference type="GeneTree" id="ENSGT01150000286959"/>
<feature type="domain" description="C2H2-type" evidence="12">
    <location>
        <begin position="158"/>
        <end position="185"/>
    </location>
</feature>
<dbReference type="SMART" id="SM00355">
    <property type="entry name" value="ZnF_C2H2"/>
    <property type="match status" value="4"/>
</dbReference>
<keyword evidence="7" id="KW-0805">Transcription regulation</keyword>
<sequence length="265" mass="30311">MSPLGSLRNLISQKLSAAAEEIFSEFERTILRYEQELDRQRKLLRVRAGPGEPAQHRTPSFSAGLQMRSWFRFYSQEMEPFMEAGKQESHQPEPSRQHPLLLQNQDQNQEEGQRGAPQPLDVAEPMLESQGEDAVDDECRPDRCFLIHSRVHTGEKLNACETCGKTFTKSSALTVHMRIHRGERPFSCQICGRSFTQNCALNVHMRIHRGEKPFSCRICGRSFTQNCTLTVHMRIHTGEKPFSCQLCGRSFTQSCALSTHLRNHP</sequence>
<dbReference type="FunFam" id="3.30.160.60:FF:000646">
    <property type="entry name" value="Myeloid zinc finger 1"/>
    <property type="match status" value="1"/>
</dbReference>
<dbReference type="PaxDb" id="30732-ENSOMEP00000004216"/>
<evidence type="ECO:0000256" key="2">
    <source>
        <dbReference type="ARBA" id="ARBA00004123"/>
    </source>
</evidence>
<dbReference type="Gene3D" id="3.30.160.60">
    <property type="entry name" value="Classic Zinc Finger"/>
    <property type="match status" value="4"/>
</dbReference>
<dbReference type="FunFam" id="3.30.160.60:FF:000110">
    <property type="entry name" value="Zinc finger protein-like"/>
    <property type="match status" value="1"/>
</dbReference>
<evidence type="ECO:0000256" key="9">
    <source>
        <dbReference type="ARBA" id="ARBA00023163"/>
    </source>
</evidence>